<feature type="chain" id="PRO_5017319213" description="PDZ domain-containing protein" evidence="1">
    <location>
        <begin position="19"/>
        <end position="163"/>
    </location>
</feature>
<evidence type="ECO:0000259" key="2">
    <source>
        <dbReference type="PROSITE" id="PS50106"/>
    </source>
</evidence>
<evidence type="ECO:0000256" key="1">
    <source>
        <dbReference type="SAM" id="SignalP"/>
    </source>
</evidence>
<evidence type="ECO:0000313" key="4">
    <source>
        <dbReference type="Proteomes" id="UP000261380"/>
    </source>
</evidence>
<dbReference type="PANTHER" id="PTHR14063">
    <property type="entry name" value="PROTEIN LIN-7 HOMOLOG"/>
    <property type="match status" value="1"/>
</dbReference>
<organism evidence="3 4">
    <name type="scientific">Xiphophorus couchianus</name>
    <name type="common">Monterrey platyfish</name>
    <dbReference type="NCBI Taxonomy" id="32473"/>
    <lineage>
        <taxon>Eukaryota</taxon>
        <taxon>Metazoa</taxon>
        <taxon>Chordata</taxon>
        <taxon>Craniata</taxon>
        <taxon>Vertebrata</taxon>
        <taxon>Euteleostomi</taxon>
        <taxon>Actinopterygii</taxon>
        <taxon>Neopterygii</taxon>
        <taxon>Teleostei</taxon>
        <taxon>Neoteleostei</taxon>
        <taxon>Acanthomorphata</taxon>
        <taxon>Ovalentaria</taxon>
        <taxon>Atherinomorphae</taxon>
        <taxon>Cyprinodontiformes</taxon>
        <taxon>Poeciliidae</taxon>
        <taxon>Poeciliinae</taxon>
        <taxon>Xiphophorus</taxon>
    </lineage>
</organism>
<dbReference type="Gene3D" id="2.30.42.10">
    <property type="match status" value="1"/>
</dbReference>
<dbReference type="Pfam" id="PF00595">
    <property type="entry name" value="PDZ"/>
    <property type="match status" value="1"/>
</dbReference>
<keyword evidence="4" id="KW-1185">Reference proteome</keyword>
<dbReference type="InterPro" id="IPR051109">
    <property type="entry name" value="MAM_complex_regulator"/>
</dbReference>
<dbReference type="AlphaFoldDB" id="A0A3B5M444"/>
<dbReference type="Ensembl" id="ENSXCOT00000018371.1">
    <property type="protein sequence ID" value="ENSXCOP00000018140.1"/>
    <property type="gene ID" value="ENSXCOG00000013676.1"/>
</dbReference>
<dbReference type="SMART" id="SM00228">
    <property type="entry name" value="PDZ"/>
    <property type="match status" value="1"/>
</dbReference>
<name>A0A3B5M444_9TELE</name>
<dbReference type="SUPFAM" id="SSF50156">
    <property type="entry name" value="PDZ domain-like"/>
    <property type="match status" value="1"/>
</dbReference>
<sequence length="163" mass="17734">NNNSSRLCSICLLPLCNSVQLTRAPSQSLGISIMGGRGMGRRLNSGEMMRAIEDGRLKRGDQIIAVNGHCLEGVTHAEAVEILKKTKGTVSMKPPNFAPSAFLPFCCPGSKSCSSCVLPVSLFSCFIASCSFCIFSLKFSPSLTKLSCRCFEMLFQHFHMMLL</sequence>
<reference evidence="3" key="1">
    <citation type="submission" date="2025-08" db="UniProtKB">
        <authorList>
            <consortium name="Ensembl"/>
        </authorList>
    </citation>
    <scope>IDENTIFICATION</scope>
</reference>
<dbReference type="InterPro" id="IPR001478">
    <property type="entry name" value="PDZ"/>
</dbReference>
<proteinExistence type="predicted"/>
<dbReference type="PROSITE" id="PS50106">
    <property type="entry name" value="PDZ"/>
    <property type="match status" value="1"/>
</dbReference>
<evidence type="ECO:0000313" key="3">
    <source>
        <dbReference type="Ensembl" id="ENSXCOP00000018140.1"/>
    </source>
</evidence>
<feature type="signal peptide" evidence="1">
    <location>
        <begin position="1"/>
        <end position="18"/>
    </location>
</feature>
<dbReference type="InterPro" id="IPR036034">
    <property type="entry name" value="PDZ_sf"/>
</dbReference>
<dbReference type="Proteomes" id="UP000261380">
    <property type="component" value="Unplaced"/>
</dbReference>
<keyword evidence="1" id="KW-0732">Signal</keyword>
<accession>A0A3B5M444</accession>
<dbReference type="STRING" id="32473.ENSXCOP00000018140"/>
<protein>
    <recommendedName>
        <fullName evidence="2">PDZ domain-containing protein</fullName>
    </recommendedName>
</protein>
<reference evidence="3" key="2">
    <citation type="submission" date="2025-09" db="UniProtKB">
        <authorList>
            <consortium name="Ensembl"/>
        </authorList>
    </citation>
    <scope>IDENTIFICATION</scope>
</reference>
<feature type="domain" description="PDZ" evidence="2">
    <location>
        <begin position="18"/>
        <end position="92"/>
    </location>
</feature>